<dbReference type="PIRSF" id="PIRSF500176">
    <property type="entry name" value="L_ASNase"/>
    <property type="match status" value="1"/>
</dbReference>
<feature type="binding site" evidence="4">
    <location>
        <position position="61"/>
    </location>
    <ligand>
        <name>substrate</name>
    </ligand>
</feature>
<dbReference type="PIRSF" id="PIRSF001220">
    <property type="entry name" value="L-ASNase_gatD"/>
    <property type="match status" value="1"/>
</dbReference>
<dbReference type="PANTHER" id="PTHR11707:SF28">
    <property type="entry name" value="60 KDA LYSOPHOSPHOLIPASE"/>
    <property type="match status" value="1"/>
</dbReference>
<dbReference type="PROSITE" id="PS51732">
    <property type="entry name" value="ASN_GLN_ASE_3"/>
    <property type="match status" value="1"/>
</dbReference>
<evidence type="ECO:0000259" key="6">
    <source>
        <dbReference type="Pfam" id="PF17763"/>
    </source>
</evidence>
<feature type="binding site" evidence="4">
    <location>
        <begin position="93"/>
        <end position="94"/>
    </location>
    <ligand>
        <name>substrate</name>
    </ligand>
</feature>
<feature type="active site" description="O-isoaspartyl threonine intermediate" evidence="3">
    <location>
        <position position="16"/>
    </location>
</feature>
<dbReference type="PANTHER" id="PTHR11707">
    <property type="entry name" value="L-ASPARAGINASE"/>
    <property type="match status" value="1"/>
</dbReference>
<evidence type="ECO:0000256" key="4">
    <source>
        <dbReference type="PIRSR" id="PIRSR001220-2"/>
    </source>
</evidence>
<dbReference type="EMBL" id="CP002456">
    <property type="protein sequence ID" value="ADU91807.1"/>
    <property type="molecule type" value="Genomic_DNA"/>
</dbReference>
<evidence type="ECO:0000256" key="3">
    <source>
        <dbReference type="PIRSR" id="PIRSR001220-1"/>
    </source>
</evidence>
<dbReference type="InterPro" id="IPR027473">
    <property type="entry name" value="L-asparaginase_C"/>
</dbReference>
<dbReference type="Pfam" id="PF17763">
    <property type="entry name" value="Asparaginase_C"/>
    <property type="match status" value="1"/>
</dbReference>
<dbReference type="PRINTS" id="PR00139">
    <property type="entry name" value="ASNGLNASE"/>
</dbReference>
<dbReference type="InterPro" id="IPR037152">
    <property type="entry name" value="L-asparaginase_N_sf"/>
</dbReference>
<dbReference type="Gene3D" id="3.40.50.40">
    <property type="match status" value="1"/>
</dbReference>
<feature type="domain" description="L-asparaginase N-terminal" evidence="5">
    <location>
        <begin position="8"/>
        <end position="197"/>
    </location>
</feature>
<gene>
    <name evidence="7" type="ordered locus">TEQUI_0869</name>
</gene>
<dbReference type="CDD" id="cd08964">
    <property type="entry name" value="L-asparaginase_II"/>
    <property type="match status" value="1"/>
</dbReference>
<name>A0A654KH78_TAYEM</name>
<dbReference type="GO" id="GO:0004067">
    <property type="term" value="F:asparaginase activity"/>
    <property type="evidence" value="ECO:0007669"/>
    <property type="project" value="UniProtKB-UniRule"/>
</dbReference>
<evidence type="ECO:0000313" key="8">
    <source>
        <dbReference type="Proteomes" id="UP000007472"/>
    </source>
</evidence>
<keyword evidence="2 7" id="KW-0378">Hydrolase</keyword>
<organism evidence="7 8">
    <name type="scientific">Taylorella equigenitalis (strain MCE9)</name>
    <dbReference type="NCBI Taxonomy" id="937774"/>
    <lineage>
        <taxon>Bacteria</taxon>
        <taxon>Pseudomonadati</taxon>
        <taxon>Pseudomonadota</taxon>
        <taxon>Betaproteobacteria</taxon>
        <taxon>Burkholderiales</taxon>
        <taxon>Alcaligenaceae</taxon>
        <taxon>Taylorella</taxon>
    </lineage>
</organism>
<evidence type="ECO:0000259" key="5">
    <source>
        <dbReference type="Pfam" id="PF00710"/>
    </source>
</evidence>
<dbReference type="InterPro" id="IPR027474">
    <property type="entry name" value="L-asparaginase_N"/>
</dbReference>
<dbReference type="SUPFAM" id="SSF53774">
    <property type="entry name" value="Glutaminase/Asparaginase"/>
    <property type="match status" value="1"/>
</dbReference>
<comment type="similarity">
    <text evidence="1">Belongs to the asparaginase 1 family.</text>
</comment>
<dbReference type="InterPro" id="IPR036152">
    <property type="entry name" value="Asp/glu_Ase-like_sf"/>
</dbReference>
<feature type="domain" description="Asparaginase/glutaminase C-terminal" evidence="6">
    <location>
        <begin position="212"/>
        <end position="325"/>
    </location>
</feature>
<accession>A0A654KH78</accession>
<proteinExistence type="inferred from homology"/>
<dbReference type="InterPro" id="IPR004550">
    <property type="entry name" value="AsnASE_II"/>
</dbReference>
<dbReference type="AlphaFoldDB" id="A0A654KH78"/>
<dbReference type="SFLD" id="SFLDS00057">
    <property type="entry name" value="Glutaminase/Asparaginase"/>
    <property type="match status" value="1"/>
</dbReference>
<protein>
    <submittedName>
        <fullName evidence="7">L-asparaginase</fullName>
        <ecNumber evidence="7">3.5.1.1</ecNumber>
    </submittedName>
</protein>
<sequence length="335" mass="36152">MSIISSTVAIGTLGGTITMTKSTDSGGIKSTLSAEDLISSVPGLQDMSLEIWQKTIANVASGSLDFDTVFASLAWAKQQVEHGAQGVVLVQGTDTLEETSYLLDLYWPYAAPLVLTGAMRHPELAGADGAANLLAAIKVAVDIKSRGHGVFVVMNDEVHQARYVAKTHANAVDAFESPQTGPVGVVTENSLHIRRSPNERMLFPVPEDYDARVLLLESTLDESGEIYDWIPKSSYKGLVIAGFGSGHVPGSIASKIEKIINDMPVLVCSRTGRGTTTYKTYAYEGSEIDLQQKGALMGGFLSPRKARLLLSAMIWSKMDRSKICEHLRNYNKDSV</sequence>
<evidence type="ECO:0000256" key="1">
    <source>
        <dbReference type="ARBA" id="ARBA00010518"/>
    </source>
</evidence>
<dbReference type="EC" id="3.5.1.1" evidence="7"/>
<evidence type="ECO:0000256" key="2">
    <source>
        <dbReference type="ARBA" id="ARBA00022801"/>
    </source>
</evidence>
<dbReference type="InterPro" id="IPR040919">
    <property type="entry name" value="Asparaginase_C"/>
</dbReference>
<reference evidence="7 8" key="1">
    <citation type="journal article" date="2011" name="J. Bacteriol.">
        <title>Genome sequence of Taylorella equigenitalis MCE9, the causative agent of contagious equine metritis.</title>
        <authorList>
            <person name="Hebert L."/>
            <person name="Moumen B."/>
            <person name="Duquesne F."/>
            <person name="Breuil M.F."/>
            <person name="Laugier C."/>
            <person name="Batto J.M."/>
            <person name="Renault P."/>
            <person name="Petry S."/>
        </authorList>
    </citation>
    <scope>NUCLEOTIDE SEQUENCE [LARGE SCALE GENOMIC DNA]</scope>
    <source>
        <strain evidence="7 8">MCE9</strain>
    </source>
</reference>
<dbReference type="KEGG" id="teq:TEQUI_0869"/>
<dbReference type="InterPro" id="IPR006034">
    <property type="entry name" value="Asparaginase/glutaminase-like"/>
</dbReference>
<dbReference type="GO" id="GO:0006528">
    <property type="term" value="P:asparagine metabolic process"/>
    <property type="evidence" value="ECO:0007669"/>
    <property type="project" value="InterPro"/>
</dbReference>
<dbReference type="Gene3D" id="3.40.50.1170">
    <property type="entry name" value="L-asparaginase, N-terminal domain"/>
    <property type="match status" value="1"/>
</dbReference>
<dbReference type="SMART" id="SM00870">
    <property type="entry name" value="Asparaginase"/>
    <property type="match status" value="1"/>
</dbReference>
<dbReference type="Proteomes" id="UP000007472">
    <property type="component" value="Chromosome"/>
</dbReference>
<evidence type="ECO:0000313" key="7">
    <source>
        <dbReference type="EMBL" id="ADU91807.1"/>
    </source>
</evidence>
<dbReference type="Pfam" id="PF00710">
    <property type="entry name" value="Asparaginase"/>
    <property type="match status" value="1"/>
</dbReference>